<comment type="caution">
    <text evidence="1">The sequence shown here is derived from an EMBL/GenBank/DDBJ whole genome shotgun (WGS) entry which is preliminary data.</text>
</comment>
<dbReference type="InterPro" id="IPR047324">
    <property type="entry name" value="LbH_gamma_CA-like"/>
</dbReference>
<evidence type="ECO:0000313" key="1">
    <source>
        <dbReference type="EMBL" id="MCF2562977.1"/>
    </source>
</evidence>
<evidence type="ECO:0000313" key="2">
    <source>
        <dbReference type="Proteomes" id="UP001200470"/>
    </source>
</evidence>
<gene>
    <name evidence="1" type="ORF">I6E12_02455</name>
</gene>
<dbReference type="InterPro" id="IPR050484">
    <property type="entry name" value="Transf_Hexapept/Carb_Anhydrase"/>
</dbReference>
<protein>
    <submittedName>
        <fullName evidence="1">Gamma carbonic anhydrase family protein</fullName>
    </submittedName>
</protein>
<reference evidence="1 2" key="1">
    <citation type="submission" date="2020-12" db="EMBL/GenBank/DDBJ databases">
        <title>Whole genome sequences of gut porcine anaerobes.</title>
        <authorList>
            <person name="Kubasova T."/>
            <person name="Jahodarova E."/>
            <person name="Rychlik I."/>
        </authorList>
    </citation>
    <scope>NUCLEOTIDE SEQUENCE [LARGE SCALE GENOMIC DNA]</scope>
    <source>
        <strain evidence="1 2">An925</strain>
    </source>
</reference>
<dbReference type="Gene3D" id="2.160.10.10">
    <property type="entry name" value="Hexapeptide repeat proteins"/>
    <property type="match status" value="1"/>
</dbReference>
<sequence>MALIKTIKGLAPKWGRDCYFSENATIVGEVTMGDECSIWFNAVVRGDVAPITIGDRTNVQDGSCIHVTHDTGPTVIGSDVTIGHNVTVHACTIHDGALIGMGSTLLDGCEVGEGAIVAAGALVLQNTKIGPHEIWGGVPAKYLKPTRPGQTDNAKHYVEYSKWYKEENPDCHFGKQTE</sequence>
<dbReference type="Pfam" id="PF00132">
    <property type="entry name" value="Hexapep"/>
    <property type="match status" value="1"/>
</dbReference>
<dbReference type="SUPFAM" id="SSF51161">
    <property type="entry name" value="Trimeric LpxA-like enzymes"/>
    <property type="match status" value="1"/>
</dbReference>
<dbReference type="PANTHER" id="PTHR13061:SF29">
    <property type="entry name" value="GAMMA CARBONIC ANHYDRASE-LIKE 1, MITOCHONDRIAL-RELATED"/>
    <property type="match status" value="1"/>
</dbReference>
<dbReference type="RefSeq" id="WP_094391119.1">
    <property type="nucleotide sequence ID" value="NZ_JADYTN010000004.1"/>
</dbReference>
<dbReference type="InterPro" id="IPR011004">
    <property type="entry name" value="Trimer_LpxA-like_sf"/>
</dbReference>
<dbReference type="InterPro" id="IPR001451">
    <property type="entry name" value="Hexapep"/>
</dbReference>
<dbReference type="PANTHER" id="PTHR13061">
    <property type="entry name" value="DYNACTIN SUBUNIT P25"/>
    <property type="match status" value="1"/>
</dbReference>
<dbReference type="Proteomes" id="UP001200470">
    <property type="component" value="Unassembled WGS sequence"/>
</dbReference>
<organism evidence="1 2">
    <name type="scientific">Xylanibacter brevis</name>
    <dbReference type="NCBI Taxonomy" id="83231"/>
    <lineage>
        <taxon>Bacteria</taxon>
        <taxon>Pseudomonadati</taxon>
        <taxon>Bacteroidota</taxon>
        <taxon>Bacteroidia</taxon>
        <taxon>Bacteroidales</taxon>
        <taxon>Prevotellaceae</taxon>
        <taxon>Xylanibacter</taxon>
    </lineage>
</organism>
<keyword evidence="2" id="KW-1185">Reference proteome</keyword>
<dbReference type="CDD" id="cd04645">
    <property type="entry name" value="LbH_gamma_CA_like"/>
    <property type="match status" value="1"/>
</dbReference>
<proteinExistence type="predicted"/>
<name>A0ABS9CDY4_9BACT</name>
<accession>A0ABS9CDY4</accession>
<dbReference type="EMBL" id="JADYTN010000004">
    <property type="protein sequence ID" value="MCF2562977.1"/>
    <property type="molecule type" value="Genomic_DNA"/>
</dbReference>